<protein>
    <submittedName>
        <fullName evidence="7">LysM domain-containing protein-like protein 1</fullName>
    </submittedName>
</protein>
<feature type="domain" description="LysM" evidence="6">
    <location>
        <begin position="124"/>
        <end position="172"/>
    </location>
</feature>
<dbReference type="InterPro" id="IPR036779">
    <property type="entry name" value="LysM_dom_sf"/>
</dbReference>
<evidence type="ECO:0000313" key="8">
    <source>
        <dbReference type="Proteomes" id="UP000186583"/>
    </source>
</evidence>
<dbReference type="Gene3D" id="3.10.350.10">
    <property type="entry name" value="LysM domain"/>
    <property type="match status" value="4"/>
</dbReference>
<evidence type="ECO:0000259" key="6">
    <source>
        <dbReference type="PROSITE" id="PS51782"/>
    </source>
</evidence>
<dbReference type="SMART" id="SM00257">
    <property type="entry name" value="LysM"/>
    <property type="match status" value="4"/>
</dbReference>
<keyword evidence="2 5" id="KW-0732">Signal</keyword>
<evidence type="ECO:0000256" key="1">
    <source>
        <dbReference type="ARBA" id="ARBA00022669"/>
    </source>
</evidence>
<dbReference type="Pfam" id="PF01476">
    <property type="entry name" value="LysM"/>
    <property type="match status" value="2"/>
</dbReference>
<dbReference type="PROSITE" id="PS51782">
    <property type="entry name" value="LYSM"/>
    <property type="match status" value="4"/>
</dbReference>
<feature type="domain" description="LysM" evidence="6">
    <location>
        <begin position="290"/>
        <end position="336"/>
    </location>
</feature>
<evidence type="ECO:0000256" key="2">
    <source>
        <dbReference type="ARBA" id="ARBA00022729"/>
    </source>
</evidence>
<dbReference type="CDD" id="cd00118">
    <property type="entry name" value="LysM"/>
    <property type="match status" value="4"/>
</dbReference>
<keyword evidence="3" id="KW-0843">Virulence</keyword>
<dbReference type="OrthoDB" id="2281372at2759"/>
<reference evidence="7 8" key="1">
    <citation type="submission" date="2016-11" db="EMBL/GenBank/DDBJ databases">
        <title>Draft Genome Assembly of Colletotrichum chlorophyti a pathogen of herbaceous plants.</title>
        <authorList>
            <person name="Gan P."/>
            <person name="Narusaka M."/>
            <person name="Tsushima A."/>
            <person name="Narusaka Y."/>
            <person name="Takano Y."/>
            <person name="Shirasu K."/>
        </authorList>
    </citation>
    <scope>NUCLEOTIDE SEQUENCE [LARGE SCALE GENOMIC DNA]</scope>
    <source>
        <strain evidence="7 8">NTL11</strain>
    </source>
</reference>
<feature type="domain" description="LysM" evidence="6">
    <location>
        <begin position="208"/>
        <end position="254"/>
    </location>
</feature>
<feature type="signal peptide" evidence="5">
    <location>
        <begin position="1"/>
        <end position="22"/>
    </location>
</feature>
<dbReference type="PANTHER" id="PTHR34997">
    <property type="entry name" value="AM15"/>
    <property type="match status" value="1"/>
</dbReference>
<dbReference type="PANTHER" id="PTHR34997:SF2">
    <property type="entry name" value="LYSM DOMAIN-CONTAINING PROTEIN-RELATED"/>
    <property type="match status" value="1"/>
</dbReference>
<dbReference type="SUPFAM" id="SSF54106">
    <property type="entry name" value="LysM domain"/>
    <property type="match status" value="3"/>
</dbReference>
<evidence type="ECO:0000256" key="5">
    <source>
        <dbReference type="SAM" id="SignalP"/>
    </source>
</evidence>
<organism evidence="7 8">
    <name type="scientific">Colletotrichum chlorophyti</name>
    <dbReference type="NCBI Taxonomy" id="708187"/>
    <lineage>
        <taxon>Eukaryota</taxon>
        <taxon>Fungi</taxon>
        <taxon>Dikarya</taxon>
        <taxon>Ascomycota</taxon>
        <taxon>Pezizomycotina</taxon>
        <taxon>Sordariomycetes</taxon>
        <taxon>Hypocreomycetidae</taxon>
        <taxon>Glomerellales</taxon>
        <taxon>Glomerellaceae</taxon>
        <taxon>Colletotrichum</taxon>
    </lineage>
</organism>
<evidence type="ECO:0000256" key="4">
    <source>
        <dbReference type="ARBA" id="ARBA00044955"/>
    </source>
</evidence>
<dbReference type="InterPro" id="IPR018392">
    <property type="entry name" value="LysM"/>
</dbReference>
<keyword evidence="1" id="KW-0147">Chitin-binding</keyword>
<sequence length="398" mass="41159">MRQFLPFTHALLLGISATFAEAATLRSRACTFTWVAVEGETCASMSSDWGIALSQFIALNPSVGPDCENGLTVGQEYCVEGELEPVTTSSAAFSTRASSAPVSTTSGPSAPSPTQPGLIDSCTVFYQVASGDTCDVIISKHGGSFSLSDFYTWNPAVGTACTGLWLGYYVCVGIPGTPTGAPTAVPSSTSGPNIPSPTQAGLISTCSRFHLVESGNTCEVIVSQYGIALGDFYEWNPAVGSACTGLWLGYYVCIGVPGTSTRSPSISPTSTTGPSVPSPTQAGLIASCNKFHLVESGNTCEVVVNQYGISLANFYDWNPAVGSACTGLWLGYYVCVGVPGSSPQPPPATTTTSGPATGPTPTQAGIAPNCNRYYQAVSGDFCQKIVDDHNGAFTLNQL</sequence>
<comment type="similarity">
    <text evidence="4">Belongs to the secreted LysM effector family.</text>
</comment>
<comment type="caution">
    <text evidence="7">The sequence shown here is derived from an EMBL/GenBank/DDBJ whole genome shotgun (WGS) entry which is preliminary data.</text>
</comment>
<evidence type="ECO:0000256" key="3">
    <source>
        <dbReference type="ARBA" id="ARBA00023026"/>
    </source>
</evidence>
<proteinExistence type="inferred from homology"/>
<dbReference type="InterPro" id="IPR052210">
    <property type="entry name" value="LysM1-like"/>
</dbReference>
<feature type="chain" id="PRO_5013385244" evidence="5">
    <location>
        <begin position="23"/>
        <end position="398"/>
    </location>
</feature>
<gene>
    <name evidence="7" type="ORF">CCHL11_00420</name>
</gene>
<dbReference type="STRING" id="708187.A0A1Q8RVA1"/>
<dbReference type="AlphaFoldDB" id="A0A1Q8RVA1"/>
<dbReference type="EMBL" id="MPGH01000088">
    <property type="protein sequence ID" value="OLN88297.1"/>
    <property type="molecule type" value="Genomic_DNA"/>
</dbReference>
<dbReference type="GO" id="GO:0008061">
    <property type="term" value="F:chitin binding"/>
    <property type="evidence" value="ECO:0007669"/>
    <property type="project" value="UniProtKB-KW"/>
</dbReference>
<feature type="domain" description="LysM" evidence="6">
    <location>
        <begin position="32"/>
        <end position="79"/>
    </location>
</feature>
<dbReference type="Proteomes" id="UP000186583">
    <property type="component" value="Unassembled WGS sequence"/>
</dbReference>
<keyword evidence="8" id="KW-1185">Reference proteome</keyword>
<accession>A0A1Q8RVA1</accession>
<evidence type="ECO:0000313" key="7">
    <source>
        <dbReference type="EMBL" id="OLN88297.1"/>
    </source>
</evidence>
<name>A0A1Q8RVA1_9PEZI</name>